<evidence type="ECO:0000313" key="2">
    <source>
        <dbReference type="Proteomes" id="UP001139031"/>
    </source>
</evidence>
<gene>
    <name evidence="1" type="ORF">K7C98_12935</name>
</gene>
<comment type="caution">
    <text evidence="1">The sequence shown here is derived from an EMBL/GenBank/DDBJ whole genome shotgun (WGS) entry which is preliminary data.</text>
</comment>
<organism evidence="1 2">
    <name type="scientific">Nannocystis pusilla</name>
    <dbReference type="NCBI Taxonomy" id="889268"/>
    <lineage>
        <taxon>Bacteria</taxon>
        <taxon>Pseudomonadati</taxon>
        <taxon>Myxococcota</taxon>
        <taxon>Polyangia</taxon>
        <taxon>Nannocystales</taxon>
        <taxon>Nannocystaceae</taxon>
        <taxon>Nannocystis</taxon>
    </lineage>
</organism>
<sequence>MQRRLAHPVDLEVDGMSLRLHGRSYARASFAVFALFSSSSTAGAGERKSEFCYTEEVIPPLGIPDEASDFFVDLDQSGRVLLTAAQGPFGESDDASEAFTRAYVWAGAEPQPIEVEGFAQTDGLALNERGEVLVRAAVETGAADEVVWGHAVVWKAGEVVATIPAPDGLSFDEGRINAHGHVALRSEYDYTSDTPVHAYLWRGDALADLGESELHDFNDADEVVGFDRAVPGYVVWRGTERRVLPTSCRSPVDSPDEARVNRHGRVAAAFECDSRQIGMTWAGDEALELPGEGVWIGDLNDHGDIVGSVVLEERRAPALWRDGELTVIPLPQGVEGGHIAEINEQGRFIGTFEIDFIPYFFVGDSDGAQQLSDQWGGVMVVGEINDAGVIVNAVAGDDGEFETTSIWRPCAVEGIRSGVINHKSGSRDG</sequence>
<name>A0ABS7TPK1_9BACT</name>
<keyword evidence="2" id="KW-1185">Reference proteome</keyword>
<evidence type="ECO:0000313" key="1">
    <source>
        <dbReference type="EMBL" id="MBZ5710163.1"/>
    </source>
</evidence>
<protein>
    <recommendedName>
        <fullName evidence="3">WG repeat-containing protein</fullName>
    </recommendedName>
</protein>
<dbReference type="EMBL" id="JAIRAU010000012">
    <property type="protein sequence ID" value="MBZ5710163.1"/>
    <property type="molecule type" value="Genomic_DNA"/>
</dbReference>
<dbReference type="RefSeq" id="WP_224191935.1">
    <property type="nucleotide sequence ID" value="NZ_JAIRAU010000012.1"/>
</dbReference>
<dbReference type="Proteomes" id="UP001139031">
    <property type="component" value="Unassembled WGS sequence"/>
</dbReference>
<reference evidence="1" key="1">
    <citation type="submission" date="2021-08" db="EMBL/GenBank/DDBJ databases">
        <authorList>
            <person name="Stevens D.C."/>
        </authorList>
    </citation>
    <scope>NUCLEOTIDE SEQUENCE</scope>
    <source>
        <strain evidence="1">DSM 53165</strain>
    </source>
</reference>
<accession>A0ABS7TPK1</accession>
<evidence type="ECO:0008006" key="3">
    <source>
        <dbReference type="Google" id="ProtNLM"/>
    </source>
</evidence>
<proteinExistence type="predicted"/>